<feature type="domain" description="RNA polymerase sigma-70 region 2" evidence="5">
    <location>
        <begin position="20"/>
        <end position="86"/>
    </location>
</feature>
<dbReference type="GO" id="GO:0016987">
    <property type="term" value="F:sigma factor activity"/>
    <property type="evidence" value="ECO:0007669"/>
    <property type="project" value="UniProtKB-KW"/>
</dbReference>
<evidence type="ECO:0000256" key="1">
    <source>
        <dbReference type="ARBA" id="ARBA00010641"/>
    </source>
</evidence>
<dbReference type="EMBL" id="QRMS01000002">
    <property type="protein sequence ID" value="RHJ88138.1"/>
    <property type="molecule type" value="Genomic_DNA"/>
</dbReference>
<dbReference type="PANTHER" id="PTHR43133">
    <property type="entry name" value="RNA POLYMERASE ECF-TYPE SIGMA FACTO"/>
    <property type="match status" value="1"/>
</dbReference>
<sequence length="179" mass="20929">MIPVLSLKRGEINDRHRKAYTDYFDTVYRYVLGLSRDGCVADEITQETFFKALKNLNTFKGQCKLSVWLCQIDKNCYFTYLEKEKRKGALPDEAASTTESLEAAFVSKETALQIHQILHDLAEPYKEVFSLRTFGELSFREIGDLFEKTESWARVTYHRAKLQIRQRLDEKGDRNENNL</sequence>
<evidence type="ECO:0000256" key="3">
    <source>
        <dbReference type="ARBA" id="ARBA00023082"/>
    </source>
</evidence>
<protein>
    <submittedName>
        <fullName evidence="7">RNA polymerase sigma factor</fullName>
    </submittedName>
</protein>
<dbReference type="STRING" id="1776384.GCA_900086585_03708"/>
<dbReference type="Gene3D" id="1.10.1740.10">
    <property type="match status" value="1"/>
</dbReference>
<dbReference type="SUPFAM" id="SSF88659">
    <property type="entry name" value="Sigma3 and sigma4 domains of RNA polymerase sigma factors"/>
    <property type="match status" value="1"/>
</dbReference>
<dbReference type="Pfam" id="PF04542">
    <property type="entry name" value="Sigma70_r2"/>
    <property type="match status" value="1"/>
</dbReference>
<dbReference type="InterPro" id="IPR036388">
    <property type="entry name" value="WH-like_DNA-bd_sf"/>
</dbReference>
<evidence type="ECO:0000256" key="2">
    <source>
        <dbReference type="ARBA" id="ARBA00023015"/>
    </source>
</evidence>
<dbReference type="InterPro" id="IPR039425">
    <property type="entry name" value="RNA_pol_sigma-70-like"/>
</dbReference>
<organism evidence="7 8">
    <name type="scientific">Emergencia timonensis</name>
    <dbReference type="NCBI Taxonomy" id="1776384"/>
    <lineage>
        <taxon>Bacteria</taxon>
        <taxon>Bacillati</taxon>
        <taxon>Bacillota</taxon>
        <taxon>Clostridia</taxon>
        <taxon>Peptostreptococcales</taxon>
        <taxon>Anaerovoracaceae</taxon>
        <taxon>Emergencia</taxon>
    </lineage>
</organism>
<evidence type="ECO:0000259" key="5">
    <source>
        <dbReference type="Pfam" id="PF04542"/>
    </source>
</evidence>
<dbReference type="PANTHER" id="PTHR43133:SF51">
    <property type="entry name" value="RNA POLYMERASE SIGMA FACTOR"/>
    <property type="match status" value="1"/>
</dbReference>
<proteinExistence type="inferred from homology"/>
<evidence type="ECO:0000259" key="6">
    <source>
        <dbReference type="Pfam" id="PF08281"/>
    </source>
</evidence>
<gene>
    <name evidence="7" type="ORF">DW099_06885</name>
</gene>
<evidence type="ECO:0000313" key="8">
    <source>
        <dbReference type="Proteomes" id="UP000284841"/>
    </source>
</evidence>
<reference evidence="7 8" key="1">
    <citation type="submission" date="2018-08" db="EMBL/GenBank/DDBJ databases">
        <title>A genome reference for cultivated species of the human gut microbiota.</title>
        <authorList>
            <person name="Zou Y."/>
            <person name="Xue W."/>
            <person name="Luo G."/>
        </authorList>
    </citation>
    <scope>NUCLEOTIDE SEQUENCE [LARGE SCALE GENOMIC DNA]</scope>
    <source>
        <strain evidence="7 8">AM07-24</strain>
    </source>
</reference>
<dbReference type="NCBIfam" id="TIGR02937">
    <property type="entry name" value="sigma70-ECF"/>
    <property type="match status" value="1"/>
</dbReference>
<dbReference type="InterPro" id="IPR014284">
    <property type="entry name" value="RNA_pol_sigma-70_dom"/>
</dbReference>
<dbReference type="CDD" id="cd06171">
    <property type="entry name" value="Sigma70_r4"/>
    <property type="match status" value="1"/>
</dbReference>
<feature type="domain" description="RNA polymerase sigma factor 70 region 4 type 2" evidence="6">
    <location>
        <begin position="112"/>
        <end position="163"/>
    </location>
</feature>
<dbReference type="InterPro" id="IPR013324">
    <property type="entry name" value="RNA_pol_sigma_r3/r4-like"/>
</dbReference>
<dbReference type="SUPFAM" id="SSF88946">
    <property type="entry name" value="Sigma2 domain of RNA polymerase sigma factors"/>
    <property type="match status" value="1"/>
</dbReference>
<evidence type="ECO:0000256" key="4">
    <source>
        <dbReference type="ARBA" id="ARBA00023163"/>
    </source>
</evidence>
<keyword evidence="4" id="KW-0804">Transcription</keyword>
<dbReference type="Gene3D" id="1.10.10.10">
    <property type="entry name" value="Winged helix-like DNA-binding domain superfamily/Winged helix DNA-binding domain"/>
    <property type="match status" value="1"/>
</dbReference>
<dbReference type="InterPro" id="IPR007627">
    <property type="entry name" value="RNA_pol_sigma70_r2"/>
</dbReference>
<evidence type="ECO:0000313" key="7">
    <source>
        <dbReference type="EMBL" id="RHJ88138.1"/>
    </source>
</evidence>
<dbReference type="GO" id="GO:0006352">
    <property type="term" value="P:DNA-templated transcription initiation"/>
    <property type="evidence" value="ECO:0007669"/>
    <property type="project" value="InterPro"/>
</dbReference>
<name>A0A415E3D7_9FIRM</name>
<dbReference type="OrthoDB" id="9795666at2"/>
<keyword evidence="2" id="KW-0805">Transcription regulation</keyword>
<keyword evidence="3" id="KW-0731">Sigma factor</keyword>
<dbReference type="GO" id="GO:0003677">
    <property type="term" value="F:DNA binding"/>
    <property type="evidence" value="ECO:0007669"/>
    <property type="project" value="InterPro"/>
</dbReference>
<dbReference type="AlphaFoldDB" id="A0A415E3D7"/>
<keyword evidence="8" id="KW-1185">Reference proteome</keyword>
<dbReference type="InterPro" id="IPR013325">
    <property type="entry name" value="RNA_pol_sigma_r2"/>
</dbReference>
<dbReference type="Pfam" id="PF08281">
    <property type="entry name" value="Sigma70_r4_2"/>
    <property type="match status" value="1"/>
</dbReference>
<accession>A0A415E3D7</accession>
<dbReference type="InterPro" id="IPR013249">
    <property type="entry name" value="RNA_pol_sigma70_r4_t2"/>
</dbReference>
<comment type="similarity">
    <text evidence="1">Belongs to the sigma-70 factor family. ECF subfamily.</text>
</comment>
<dbReference type="Proteomes" id="UP000284841">
    <property type="component" value="Unassembled WGS sequence"/>
</dbReference>
<comment type="caution">
    <text evidence="7">The sequence shown here is derived from an EMBL/GenBank/DDBJ whole genome shotgun (WGS) entry which is preliminary data.</text>
</comment>